<protein>
    <submittedName>
        <fullName evidence="2">Uncharacterized protein</fullName>
    </submittedName>
</protein>
<reference evidence="3" key="1">
    <citation type="journal article" date="2010" name="Nature">
        <title>The Amphimedon queenslandica genome and the evolution of animal complexity.</title>
        <authorList>
            <person name="Srivastava M."/>
            <person name="Simakov O."/>
            <person name="Chapman J."/>
            <person name="Fahey B."/>
            <person name="Gauthier M.E."/>
            <person name="Mitros T."/>
            <person name="Richards G.S."/>
            <person name="Conaco C."/>
            <person name="Dacre M."/>
            <person name="Hellsten U."/>
            <person name="Larroux C."/>
            <person name="Putnam N.H."/>
            <person name="Stanke M."/>
            <person name="Adamska M."/>
            <person name="Darling A."/>
            <person name="Degnan S.M."/>
            <person name="Oakley T.H."/>
            <person name="Plachetzki D.C."/>
            <person name="Zhai Y."/>
            <person name="Adamski M."/>
            <person name="Calcino A."/>
            <person name="Cummins S.F."/>
            <person name="Goodstein D.M."/>
            <person name="Harris C."/>
            <person name="Jackson D.J."/>
            <person name="Leys S.P."/>
            <person name="Shu S."/>
            <person name="Woodcroft B.J."/>
            <person name="Vervoort M."/>
            <person name="Kosik K.S."/>
            <person name="Manning G."/>
            <person name="Degnan B.M."/>
            <person name="Rokhsar D.S."/>
        </authorList>
    </citation>
    <scope>NUCLEOTIDE SEQUENCE [LARGE SCALE GENOMIC DNA]</scope>
</reference>
<sequence>EEQNAHQQLESDDSDSTSVQSQLSEATKYAGLVYYEEKGVEDLVTFTASKDLNALVQYIEQRHSQAEMGQNVYFSFHPSRDYLELKLDHTPQKYPFDGWTIQSHFEPCELHRCDIDKFGDASDPIPPCCLISVNKSPRAVPTLHYSIPLEGVVRPVTLYIHRSLRTTNPRTSSSSSNTINEVTAASSNGGASVPAIVDVDVDKLKKVINSVLVSQFAAFASLPKEAIPDLANQLYSVHLINSAVRDNPSVEKFIGEFKASLNFMTEMSEVQEHCLKFLNSFLAVSGSFTSAAKFLYQKWIIAIKTELGIDFIIDINFN</sequence>
<evidence type="ECO:0000256" key="1">
    <source>
        <dbReference type="SAM" id="MobiDB-lite"/>
    </source>
</evidence>
<reference evidence="2" key="2">
    <citation type="submission" date="2024-06" db="UniProtKB">
        <authorList>
            <consortium name="EnsemblMetazoa"/>
        </authorList>
    </citation>
    <scope>IDENTIFICATION</scope>
</reference>
<evidence type="ECO:0000313" key="3">
    <source>
        <dbReference type="Proteomes" id="UP000007879"/>
    </source>
</evidence>
<dbReference type="AlphaFoldDB" id="A0AAN0K2T3"/>
<accession>A0AAN0K2T3</accession>
<feature type="region of interest" description="Disordered" evidence="1">
    <location>
        <begin position="1"/>
        <end position="21"/>
    </location>
</feature>
<name>A0AAN0K2T3_AMPQE</name>
<dbReference type="Proteomes" id="UP000007879">
    <property type="component" value="Unassembled WGS sequence"/>
</dbReference>
<organism evidence="2 3">
    <name type="scientific">Amphimedon queenslandica</name>
    <name type="common">Sponge</name>
    <dbReference type="NCBI Taxonomy" id="400682"/>
    <lineage>
        <taxon>Eukaryota</taxon>
        <taxon>Metazoa</taxon>
        <taxon>Porifera</taxon>
        <taxon>Demospongiae</taxon>
        <taxon>Heteroscleromorpha</taxon>
        <taxon>Haplosclerida</taxon>
        <taxon>Niphatidae</taxon>
        <taxon>Amphimedon</taxon>
    </lineage>
</organism>
<proteinExistence type="predicted"/>
<dbReference type="KEGG" id="aqu:109592461"/>
<dbReference type="EnsemblMetazoa" id="XM_020007896.1">
    <property type="protein sequence ID" value="XP_019863455.1"/>
    <property type="gene ID" value="LOC109592461"/>
</dbReference>
<dbReference type="RefSeq" id="XP_019863455.1">
    <property type="nucleotide sequence ID" value="XM_020007896.1"/>
</dbReference>
<dbReference type="GeneID" id="109592461"/>
<keyword evidence="3" id="KW-1185">Reference proteome</keyword>
<evidence type="ECO:0000313" key="2">
    <source>
        <dbReference type="EnsemblMetazoa" id="XP_019863455.1"/>
    </source>
</evidence>